<name>A0A1I3IY91_9EURY</name>
<evidence type="ECO:0000313" key="2">
    <source>
        <dbReference type="Proteomes" id="UP000182829"/>
    </source>
</evidence>
<sequence>MLDIILYVSDIILDSKLFSLELVVVFAAGRLQLEPSKSSVRAQIQTICLFFEWPVLEVDTRQIT</sequence>
<evidence type="ECO:0000313" key="1">
    <source>
        <dbReference type="EMBL" id="SFI52808.1"/>
    </source>
</evidence>
<proteinExistence type="predicted"/>
<gene>
    <name evidence="1" type="ORF">SAMN05443661_101163</name>
</gene>
<dbReference type="Proteomes" id="UP000182829">
    <property type="component" value="Unassembled WGS sequence"/>
</dbReference>
<accession>A0A1I3IY91</accession>
<reference evidence="1 2" key="1">
    <citation type="submission" date="2016-10" db="EMBL/GenBank/DDBJ databases">
        <authorList>
            <person name="de Groot N.N."/>
        </authorList>
    </citation>
    <scope>NUCLEOTIDE SEQUENCE [LARGE SCALE GENOMIC DNA]</scope>
    <source>
        <strain evidence="1 2">SP2</strain>
    </source>
</reference>
<protein>
    <submittedName>
        <fullName evidence="1">Uncharacterized protein</fullName>
    </submittedName>
</protein>
<dbReference type="AlphaFoldDB" id="A0A1I3IY91"/>
<dbReference type="EMBL" id="FORO01000001">
    <property type="protein sequence ID" value="SFI52808.1"/>
    <property type="molecule type" value="Genomic_DNA"/>
</dbReference>
<organism evidence="1 2">
    <name type="scientific">Natronobacterium gregoryi</name>
    <dbReference type="NCBI Taxonomy" id="44930"/>
    <lineage>
        <taxon>Archaea</taxon>
        <taxon>Methanobacteriati</taxon>
        <taxon>Methanobacteriota</taxon>
        <taxon>Stenosarchaea group</taxon>
        <taxon>Halobacteria</taxon>
        <taxon>Halobacteriales</taxon>
        <taxon>Natrialbaceae</taxon>
        <taxon>Natronobacterium</taxon>
    </lineage>
</organism>